<evidence type="ECO:0000313" key="3">
    <source>
        <dbReference type="RefSeq" id="XP_065658581.1"/>
    </source>
</evidence>
<sequence>MDNLQKPIPRFIHLNGYEVRAIYNGQEDAGRPHKNCTTNQQNEQYDCNKPTSNSPLDTTLMLIKNENHVKITESMDKLNDVKEYKEKTQAQPLETAIESQLKTTLESIIMNENDSIKTNENKKVANIDNKQDSKKEDSVKNVKGDDDNSNDEYDSSEDSDSRDDDDSSGDDGSYDDDSDEDSSEEECEVPVEFLKMHHIEKVDFN</sequence>
<dbReference type="GeneID" id="136083100"/>
<name>A0ABM4CA86_HYDVU</name>
<dbReference type="Proteomes" id="UP001652625">
    <property type="component" value="Chromosome 08"/>
</dbReference>
<proteinExistence type="predicted"/>
<accession>A0ABM4CA86</accession>
<dbReference type="RefSeq" id="XP_065658581.1">
    <property type="nucleotide sequence ID" value="XM_065802509.1"/>
</dbReference>
<keyword evidence="2" id="KW-1185">Reference proteome</keyword>
<reference evidence="3" key="1">
    <citation type="submission" date="2025-08" db="UniProtKB">
        <authorList>
            <consortium name="RefSeq"/>
        </authorList>
    </citation>
    <scope>IDENTIFICATION</scope>
</reference>
<gene>
    <name evidence="3" type="primary">LOC136083100</name>
</gene>
<protein>
    <submittedName>
        <fullName evidence="3">Uncharacterized protein LOC136083100</fullName>
    </submittedName>
</protein>
<evidence type="ECO:0000313" key="2">
    <source>
        <dbReference type="Proteomes" id="UP001652625"/>
    </source>
</evidence>
<feature type="compositionally biased region" description="Acidic residues" evidence="1">
    <location>
        <begin position="147"/>
        <end position="189"/>
    </location>
</feature>
<organism evidence="2 3">
    <name type="scientific">Hydra vulgaris</name>
    <name type="common">Hydra</name>
    <name type="synonym">Hydra attenuata</name>
    <dbReference type="NCBI Taxonomy" id="6087"/>
    <lineage>
        <taxon>Eukaryota</taxon>
        <taxon>Metazoa</taxon>
        <taxon>Cnidaria</taxon>
        <taxon>Hydrozoa</taxon>
        <taxon>Hydroidolina</taxon>
        <taxon>Anthoathecata</taxon>
        <taxon>Aplanulata</taxon>
        <taxon>Hydridae</taxon>
        <taxon>Hydra</taxon>
    </lineage>
</organism>
<feature type="compositionally biased region" description="Basic and acidic residues" evidence="1">
    <location>
        <begin position="194"/>
        <end position="205"/>
    </location>
</feature>
<feature type="region of interest" description="Disordered" evidence="1">
    <location>
        <begin position="120"/>
        <end position="205"/>
    </location>
</feature>
<evidence type="ECO:0000256" key="1">
    <source>
        <dbReference type="SAM" id="MobiDB-lite"/>
    </source>
</evidence>
<feature type="compositionally biased region" description="Basic and acidic residues" evidence="1">
    <location>
        <begin position="120"/>
        <end position="146"/>
    </location>
</feature>